<dbReference type="Pfam" id="PF00582">
    <property type="entry name" value="Usp"/>
    <property type="match status" value="1"/>
</dbReference>
<keyword evidence="4" id="KW-1185">Reference proteome</keyword>
<evidence type="ECO:0000313" key="4">
    <source>
        <dbReference type="Proteomes" id="UP000029998"/>
    </source>
</evidence>
<dbReference type="PANTHER" id="PTHR46268:SF15">
    <property type="entry name" value="UNIVERSAL STRESS PROTEIN HP_0031"/>
    <property type="match status" value="1"/>
</dbReference>
<dbReference type="RefSeq" id="WP_036133571.1">
    <property type="nucleotide sequence ID" value="NZ_AVPU01000001.1"/>
</dbReference>
<gene>
    <name evidence="3" type="ORF">N800_08815</name>
</gene>
<evidence type="ECO:0000256" key="1">
    <source>
        <dbReference type="ARBA" id="ARBA00008791"/>
    </source>
</evidence>
<dbReference type="SUPFAM" id="SSF52402">
    <property type="entry name" value="Adenine nucleotide alpha hydrolases-like"/>
    <property type="match status" value="2"/>
</dbReference>
<feature type="domain" description="UspA" evidence="2">
    <location>
        <begin position="160"/>
        <end position="278"/>
    </location>
</feature>
<organism evidence="3 4">
    <name type="scientific">Lysobacter daejeonensis GH1-9</name>
    <dbReference type="NCBI Taxonomy" id="1385517"/>
    <lineage>
        <taxon>Bacteria</taxon>
        <taxon>Pseudomonadati</taxon>
        <taxon>Pseudomonadota</taxon>
        <taxon>Gammaproteobacteria</taxon>
        <taxon>Lysobacterales</taxon>
        <taxon>Lysobacteraceae</taxon>
        <taxon>Aerolutibacter</taxon>
    </lineage>
</organism>
<name>A0A0A0F153_9GAMM</name>
<dbReference type="PANTHER" id="PTHR46268">
    <property type="entry name" value="STRESS RESPONSE PROTEIN NHAX"/>
    <property type="match status" value="1"/>
</dbReference>
<dbReference type="EMBL" id="AVPU01000001">
    <property type="protein sequence ID" value="KGM56290.1"/>
    <property type="molecule type" value="Genomic_DNA"/>
</dbReference>
<comment type="similarity">
    <text evidence="1">Belongs to the universal stress protein A family.</text>
</comment>
<evidence type="ECO:0000313" key="3">
    <source>
        <dbReference type="EMBL" id="KGM56290.1"/>
    </source>
</evidence>
<sequence length="281" mass="29465">MIKDIVLPLTGTPGDANAVAAALDLTAAEDAHLALLELVNLPVPVPGPWGMVPDASMASLYDELRAQSETRAAKWREKLKTAGVLGEVRVVESLFVEPPRTAAINARYADMSIISGAAPGDADSAAMIHPYFGELLMESGGPVLVIPPSSKPALPAGHAVVAWRPTSEAARALRDALPLLRRAATVDVVVVDPRSGESGDGEQPGADIANHLARQGLKVSVVQLQRGSRSVAATLLEHARTSGADLLVAGGYGHSRFREWALGGATRELLESTHLPVLFSH</sequence>
<dbReference type="Proteomes" id="UP000029998">
    <property type="component" value="Unassembled WGS sequence"/>
</dbReference>
<evidence type="ECO:0000259" key="2">
    <source>
        <dbReference type="Pfam" id="PF00582"/>
    </source>
</evidence>
<dbReference type="STRING" id="1385517.N800_08815"/>
<dbReference type="CDD" id="cd00293">
    <property type="entry name" value="USP-like"/>
    <property type="match status" value="1"/>
</dbReference>
<dbReference type="AlphaFoldDB" id="A0A0A0F153"/>
<accession>A0A0A0F153</accession>
<dbReference type="eggNOG" id="COG0589">
    <property type="taxonomic scope" value="Bacteria"/>
</dbReference>
<dbReference type="InterPro" id="IPR006016">
    <property type="entry name" value="UspA"/>
</dbReference>
<comment type="caution">
    <text evidence="3">The sequence shown here is derived from an EMBL/GenBank/DDBJ whole genome shotgun (WGS) entry which is preliminary data.</text>
</comment>
<protein>
    <recommendedName>
        <fullName evidence="2">UspA domain-containing protein</fullName>
    </recommendedName>
</protein>
<dbReference type="Gene3D" id="3.40.50.12370">
    <property type="match status" value="1"/>
</dbReference>
<reference evidence="3 4" key="1">
    <citation type="submission" date="2013-08" db="EMBL/GenBank/DDBJ databases">
        <title>Genome sequencing of Lysobacter.</title>
        <authorList>
            <person name="Zhang S."/>
            <person name="Wang G."/>
        </authorList>
    </citation>
    <scope>NUCLEOTIDE SEQUENCE [LARGE SCALE GENOMIC DNA]</scope>
    <source>
        <strain evidence="3 4">GH1-9</strain>
    </source>
</reference>
<proteinExistence type="inferred from homology"/>